<evidence type="ECO:0000313" key="3">
    <source>
        <dbReference type="Proteomes" id="UP001498476"/>
    </source>
</evidence>
<sequence length="340" mass="37748">MSEEALVVKMLASISTDDAGSVKKCLSDRRLDKAKSYDDHGNTLLHLAVDHHALGALAELLAAGCDPNLQNASGNLPLHEIVYFDLYEVLKDHGVSLSSENTSGYTIWHLWAQSTYQDGFRSDVFDLDPEEAGEALQKKTSHGDTPLSLLLRKPPVFDRYDDMGERLEHKVLALITACSKVPRFWQKHGPLVCAAEIFGSEKAISQLQAAGARFEPATEGQCTQLHRLEPRFSVRCVQILVDVYPNALEYRFEGKLPVEAYITANLQQGQAPSPEIMEILLSPILLSSQQTLWSFVCSLLRQAGQGEWANLNVRFLDPNVWVNLTKDLTANASTWSDAEL</sequence>
<proteinExistence type="predicted"/>
<dbReference type="PANTHER" id="PTHR24118">
    <property type="entry name" value="POTE ANKYRIN DOMAIN"/>
    <property type="match status" value="1"/>
</dbReference>
<protein>
    <recommendedName>
        <fullName evidence="4">Ankyrin repeat protein</fullName>
    </recommendedName>
</protein>
<dbReference type="SUPFAM" id="SSF48403">
    <property type="entry name" value="Ankyrin repeat"/>
    <property type="match status" value="1"/>
</dbReference>
<keyword evidence="3" id="KW-1185">Reference proteome</keyword>
<dbReference type="Proteomes" id="UP001498476">
    <property type="component" value="Unassembled WGS sequence"/>
</dbReference>
<organism evidence="2 3">
    <name type="scientific">Neonectria punicea</name>
    <dbReference type="NCBI Taxonomy" id="979145"/>
    <lineage>
        <taxon>Eukaryota</taxon>
        <taxon>Fungi</taxon>
        <taxon>Dikarya</taxon>
        <taxon>Ascomycota</taxon>
        <taxon>Pezizomycotina</taxon>
        <taxon>Sordariomycetes</taxon>
        <taxon>Hypocreomycetidae</taxon>
        <taxon>Hypocreales</taxon>
        <taxon>Nectriaceae</taxon>
        <taxon>Neonectria</taxon>
    </lineage>
</organism>
<dbReference type="PROSITE" id="PS50088">
    <property type="entry name" value="ANK_REPEAT"/>
    <property type="match status" value="1"/>
</dbReference>
<evidence type="ECO:0008006" key="4">
    <source>
        <dbReference type="Google" id="ProtNLM"/>
    </source>
</evidence>
<dbReference type="InterPro" id="IPR002110">
    <property type="entry name" value="Ankyrin_rpt"/>
</dbReference>
<dbReference type="PROSITE" id="PS50297">
    <property type="entry name" value="ANK_REP_REGION"/>
    <property type="match status" value="1"/>
</dbReference>
<comment type="caution">
    <text evidence="2">The sequence shown here is derived from an EMBL/GenBank/DDBJ whole genome shotgun (WGS) entry which is preliminary data.</text>
</comment>
<accession>A0ABR1H0C2</accession>
<keyword evidence="1" id="KW-0040">ANK repeat</keyword>
<dbReference type="Pfam" id="PF13857">
    <property type="entry name" value="Ank_5"/>
    <property type="match status" value="1"/>
</dbReference>
<gene>
    <name evidence="2" type="ORF">QQX98_006721</name>
</gene>
<feature type="repeat" description="ANK" evidence="1">
    <location>
        <begin position="40"/>
        <end position="72"/>
    </location>
</feature>
<dbReference type="EMBL" id="JAZAVJ010000103">
    <property type="protein sequence ID" value="KAK7414442.1"/>
    <property type="molecule type" value="Genomic_DNA"/>
</dbReference>
<evidence type="ECO:0000313" key="2">
    <source>
        <dbReference type="EMBL" id="KAK7414442.1"/>
    </source>
</evidence>
<reference evidence="2 3" key="1">
    <citation type="journal article" date="2025" name="Microbiol. Resour. Announc.">
        <title>Draft genome sequences for Neonectria magnoliae and Neonectria punicea, canker pathogens of Liriodendron tulipifera and Acer saccharum in West Virginia.</title>
        <authorList>
            <person name="Petronek H.M."/>
            <person name="Kasson M.T."/>
            <person name="Metheny A.M."/>
            <person name="Stauder C.M."/>
            <person name="Lovett B."/>
            <person name="Lynch S.C."/>
            <person name="Garnas J.R."/>
            <person name="Kasson L.R."/>
            <person name="Stajich J.E."/>
        </authorList>
    </citation>
    <scope>NUCLEOTIDE SEQUENCE [LARGE SCALE GENOMIC DNA]</scope>
    <source>
        <strain evidence="2 3">NRRL 64653</strain>
    </source>
</reference>
<dbReference type="PANTHER" id="PTHR24118:SF99">
    <property type="entry name" value="POTE ANKYRIN DOMAIN FAMILY MEMBER 3C-RELATED"/>
    <property type="match status" value="1"/>
</dbReference>
<evidence type="ECO:0000256" key="1">
    <source>
        <dbReference type="PROSITE-ProRule" id="PRU00023"/>
    </source>
</evidence>
<dbReference type="InterPro" id="IPR036770">
    <property type="entry name" value="Ankyrin_rpt-contain_sf"/>
</dbReference>
<dbReference type="Gene3D" id="1.25.40.20">
    <property type="entry name" value="Ankyrin repeat-containing domain"/>
    <property type="match status" value="1"/>
</dbReference>
<name>A0ABR1H0C2_9HYPO</name>